<dbReference type="SUPFAM" id="SSF54211">
    <property type="entry name" value="Ribosomal protein S5 domain 2-like"/>
    <property type="match status" value="1"/>
</dbReference>
<comment type="caution">
    <text evidence="9">The sequence shown here is derived from an EMBL/GenBank/DDBJ whole genome shotgun (WGS) entry which is preliminary data.</text>
</comment>
<name>A0A9X4MNX2_9BACT</name>
<comment type="function">
    <text evidence="5">This protein is involved in the repair of mismatches in DNA. It is required for dam-dependent methyl-directed DNA mismatch repair. May act as a 'molecular matchmaker', a protein that promotes the formation of a stable complex between two or more DNA-binding proteins in an ATP-dependent manner without itself being part of a final effector complex.</text>
</comment>
<dbReference type="RefSeq" id="WP_307633103.1">
    <property type="nucleotide sequence ID" value="NZ_JAPHEH010000001.1"/>
</dbReference>
<feature type="domain" description="MutL C-terminal dimerisation" evidence="7">
    <location>
        <begin position="429"/>
        <end position="571"/>
    </location>
</feature>
<dbReference type="GO" id="GO:0032300">
    <property type="term" value="C:mismatch repair complex"/>
    <property type="evidence" value="ECO:0007669"/>
    <property type="project" value="InterPro"/>
</dbReference>
<keyword evidence="3 5" id="KW-0227">DNA damage</keyword>
<evidence type="ECO:0000313" key="9">
    <source>
        <dbReference type="EMBL" id="MDG4476132.1"/>
    </source>
</evidence>
<keyword evidence="9" id="KW-0540">Nuclease</keyword>
<dbReference type="InterPro" id="IPR002099">
    <property type="entry name" value="MutL/Mlh/PMS"/>
</dbReference>
<dbReference type="SUPFAM" id="SSF55874">
    <property type="entry name" value="ATPase domain of HSP90 chaperone/DNA topoisomerase II/histidine kinase"/>
    <property type="match status" value="1"/>
</dbReference>
<feature type="region of interest" description="Disordered" evidence="6">
    <location>
        <begin position="382"/>
        <end position="422"/>
    </location>
</feature>
<dbReference type="InterPro" id="IPR020568">
    <property type="entry name" value="Ribosomal_Su5_D2-typ_SF"/>
</dbReference>
<organism evidence="9 10">
    <name type="scientific">Thiovibrio frasassiensis</name>
    <dbReference type="NCBI Taxonomy" id="2984131"/>
    <lineage>
        <taxon>Bacteria</taxon>
        <taxon>Pseudomonadati</taxon>
        <taxon>Thermodesulfobacteriota</taxon>
        <taxon>Desulfobulbia</taxon>
        <taxon>Desulfobulbales</taxon>
        <taxon>Thiovibrionaceae</taxon>
        <taxon>Thiovibrio</taxon>
    </lineage>
</organism>
<dbReference type="InterPro" id="IPR037198">
    <property type="entry name" value="MutL_C_sf"/>
</dbReference>
<evidence type="ECO:0000256" key="1">
    <source>
        <dbReference type="ARBA" id="ARBA00006082"/>
    </source>
</evidence>
<evidence type="ECO:0000256" key="5">
    <source>
        <dbReference type="HAMAP-Rule" id="MF_00149"/>
    </source>
</evidence>
<proteinExistence type="inferred from homology"/>
<keyword evidence="10" id="KW-1185">Reference proteome</keyword>
<dbReference type="GO" id="GO:0004519">
    <property type="term" value="F:endonuclease activity"/>
    <property type="evidence" value="ECO:0007669"/>
    <property type="project" value="UniProtKB-KW"/>
</dbReference>
<dbReference type="EMBL" id="JAPHEH010000001">
    <property type="protein sequence ID" value="MDG4476132.1"/>
    <property type="molecule type" value="Genomic_DNA"/>
</dbReference>
<gene>
    <name evidence="5 9" type="primary">mutL</name>
    <name evidence="9" type="ORF">OLX77_08190</name>
</gene>
<comment type="similarity">
    <text evidence="1 5">Belongs to the DNA mismatch repair MutL/HexB family.</text>
</comment>
<dbReference type="Proteomes" id="UP001154240">
    <property type="component" value="Unassembled WGS sequence"/>
</dbReference>
<dbReference type="InterPro" id="IPR038973">
    <property type="entry name" value="MutL/Mlh/Pms-like"/>
</dbReference>
<reference evidence="9" key="2">
    <citation type="submission" date="2022-10" db="EMBL/GenBank/DDBJ databases">
        <authorList>
            <person name="Aronson H.S."/>
        </authorList>
    </citation>
    <scope>NUCLEOTIDE SEQUENCE</scope>
    <source>
        <strain evidence="9">RS19-109</strain>
    </source>
</reference>
<evidence type="ECO:0000313" key="10">
    <source>
        <dbReference type="Proteomes" id="UP001154240"/>
    </source>
</evidence>
<evidence type="ECO:0000256" key="4">
    <source>
        <dbReference type="ARBA" id="ARBA00023204"/>
    </source>
</evidence>
<dbReference type="NCBIfam" id="TIGR00585">
    <property type="entry name" value="mutl"/>
    <property type="match status" value="1"/>
</dbReference>
<dbReference type="HAMAP" id="MF_00149">
    <property type="entry name" value="DNA_mis_repair"/>
    <property type="match status" value="1"/>
</dbReference>
<dbReference type="Gene3D" id="3.30.230.10">
    <property type="match status" value="1"/>
</dbReference>
<dbReference type="InterPro" id="IPR036890">
    <property type="entry name" value="HATPase_C_sf"/>
</dbReference>
<dbReference type="FunFam" id="3.30.565.10:FF:000003">
    <property type="entry name" value="DNA mismatch repair endonuclease MutL"/>
    <property type="match status" value="1"/>
</dbReference>
<dbReference type="Gene3D" id="3.30.1540.20">
    <property type="entry name" value="MutL, C-terminal domain, dimerisation subdomain"/>
    <property type="match status" value="1"/>
</dbReference>
<protein>
    <recommendedName>
        <fullName evidence="2 5">DNA mismatch repair protein MutL</fullName>
    </recommendedName>
</protein>
<evidence type="ECO:0000259" key="8">
    <source>
        <dbReference type="SMART" id="SM01340"/>
    </source>
</evidence>
<dbReference type="PANTHER" id="PTHR10073:SF12">
    <property type="entry name" value="DNA MISMATCH REPAIR PROTEIN MLH1"/>
    <property type="match status" value="1"/>
</dbReference>
<dbReference type="InterPro" id="IPR014790">
    <property type="entry name" value="MutL_C"/>
</dbReference>
<dbReference type="Pfam" id="PF08676">
    <property type="entry name" value="MutL_C"/>
    <property type="match status" value="1"/>
</dbReference>
<dbReference type="Pfam" id="PF13589">
    <property type="entry name" value="HATPase_c_3"/>
    <property type="match status" value="1"/>
</dbReference>
<dbReference type="InterPro" id="IPR020667">
    <property type="entry name" value="DNA_mismatch_repair_MutL"/>
</dbReference>
<dbReference type="GO" id="GO:0016887">
    <property type="term" value="F:ATP hydrolysis activity"/>
    <property type="evidence" value="ECO:0007669"/>
    <property type="project" value="InterPro"/>
</dbReference>
<dbReference type="InterPro" id="IPR042120">
    <property type="entry name" value="MutL_C_dimsub"/>
</dbReference>
<dbReference type="CDD" id="cd00782">
    <property type="entry name" value="MutL_Trans"/>
    <property type="match status" value="1"/>
</dbReference>
<evidence type="ECO:0000256" key="6">
    <source>
        <dbReference type="SAM" id="MobiDB-lite"/>
    </source>
</evidence>
<dbReference type="GO" id="GO:0140664">
    <property type="term" value="F:ATP-dependent DNA damage sensor activity"/>
    <property type="evidence" value="ECO:0007669"/>
    <property type="project" value="InterPro"/>
</dbReference>
<dbReference type="PANTHER" id="PTHR10073">
    <property type="entry name" value="DNA MISMATCH REPAIR PROTEIN MLH, PMS, MUTL"/>
    <property type="match status" value="1"/>
</dbReference>
<dbReference type="GO" id="GO:0005524">
    <property type="term" value="F:ATP binding"/>
    <property type="evidence" value="ECO:0007669"/>
    <property type="project" value="InterPro"/>
</dbReference>
<reference evidence="9" key="1">
    <citation type="journal article" date="2022" name="bioRxiv">
        <title>Thiovibrio frasassiensisgen. nov., sp. nov., an autotrophic, elemental sulfur disproportionating bacterium isolated from sulfidic karst sediment, and proposal of Thiovibrionaceae fam. nov.</title>
        <authorList>
            <person name="Aronson H."/>
            <person name="Thomas C."/>
            <person name="Bhattacharyya M."/>
            <person name="Eckstein S."/>
            <person name="Jensen S."/>
            <person name="Barco R."/>
            <person name="Macalady J."/>
            <person name="Amend J."/>
        </authorList>
    </citation>
    <scope>NUCLEOTIDE SEQUENCE</scope>
    <source>
        <strain evidence="9">RS19-109</strain>
    </source>
</reference>
<dbReference type="Gene3D" id="3.30.1370.100">
    <property type="entry name" value="MutL, C-terminal domain, regulatory subdomain"/>
    <property type="match status" value="1"/>
</dbReference>
<dbReference type="InterPro" id="IPR014721">
    <property type="entry name" value="Ribsml_uS5_D2-typ_fold_subgr"/>
</dbReference>
<dbReference type="Gene3D" id="3.30.565.10">
    <property type="entry name" value="Histidine kinase-like ATPase, C-terminal domain"/>
    <property type="match status" value="1"/>
</dbReference>
<dbReference type="SUPFAM" id="SSF118116">
    <property type="entry name" value="DNA mismatch repair protein MutL"/>
    <property type="match status" value="1"/>
</dbReference>
<dbReference type="InterPro" id="IPR042121">
    <property type="entry name" value="MutL_C_regsub"/>
</dbReference>
<keyword evidence="9" id="KW-0255">Endonuclease</keyword>
<dbReference type="GO" id="GO:0030983">
    <property type="term" value="F:mismatched DNA binding"/>
    <property type="evidence" value="ECO:0007669"/>
    <property type="project" value="InterPro"/>
</dbReference>
<dbReference type="AlphaFoldDB" id="A0A9X4MNX2"/>
<dbReference type="SMART" id="SM00853">
    <property type="entry name" value="MutL_C"/>
    <property type="match status" value="1"/>
</dbReference>
<dbReference type="Pfam" id="PF01119">
    <property type="entry name" value="DNA_mis_repair"/>
    <property type="match status" value="1"/>
</dbReference>
<dbReference type="CDD" id="cd16926">
    <property type="entry name" value="HATPase_MutL-MLH-PMS-like"/>
    <property type="match status" value="1"/>
</dbReference>
<dbReference type="GO" id="GO:0006298">
    <property type="term" value="P:mismatch repair"/>
    <property type="evidence" value="ECO:0007669"/>
    <property type="project" value="UniProtKB-UniRule"/>
</dbReference>
<accession>A0A9X4MNX2</accession>
<sequence>MSRIRVLPENLANQIAAGEVVERPASVVKELLENAIDAGASQVTIQVEGDGTRLIRVIDDGSGMDQDDVLLCLERHATSKITSLGELGSIRTLGFRGEAVPSIASVARLRITSRPATEPLGTQVDLRFGRILKVHEMGGSPGTSFEVTDLFGNVPARKKFLKSTRTELAHIEEVVKNYALARPGIGVRFTVDGRELLQLPAGLDTPRSRVERILGKGSTVLVAVGHQDQIGNEHALLVSGFLLPPDGPASARLRIFVNGRAIHDRLVSHAVNEGLQNYLMKGRGPGGVIFLRMPLESVDVNVHPTKQEVRFHKPALVHQAVVAAVQSGIADYQQTLKQEIFRPWPAASGTVPDALISAKSYAPVCGNPALAVQEPLPLVKAPSASEGAQSPVPAMGGFGPTEEEGRAADLPQAPGGSEGEDVPHGRLRYLGQLLDTYLLCATENGLLAIDQHAAHERLLFERLKRQFASKKIVRQTLLFPKVMECSLEELQILSQYAEEIGALGVEIEDFGGGSQVVKAVPAVLGRSPVEEVLAGIFARFAEPGTGKGGVRAEEVLSDMACKAAIRAGQRLTPKEAEALLEEMQRAEVFSHCPHGRPVAKSFTAHDIKKWFYRG</sequence>
<evidence type="ECO:0000259" key="7">
    <source>
        <dbReference type="SMART" id="SM00853"/>
    </source>
</evidence>
<evidence type="ECO:0000256" key="3">
    <source>
        <dbReference type="ARBA" id="ARBA00022763"/>
    </source>
</evidence>
<evidence type="ECO:0000256" key="2">
    <source>
        <dbReference type="ARBA" id="ARBA00021975"/>
    </source>
</evidence>
<dbReference type="SMART" id="SM01340">
    <property type="entry name" value="DNA_mis_repair"/>
    <property type="match status" value="1"/>
</dbReference>
<dbReference type="InterPro" id="IPR013507">
    <property type="entry name" value="DNA_mismatch_S5_2-like"/>
</dbReference>
<keyword evidence="9" id="KW-0378">Hydrolase</keyword>
<feature type="domain" description="DNA mismatch repair protein S5" evidence="8">
    <location>
        <begin position="210"/>
        <end position="330"/>
    </location>
</feature>
<keyword evidence="4 5" id="KW-0234">DNA repair</keyword>